<gene>
    <name evidence="1" type="ORF">ISG29_04520</name>
</gene>
<sequence>MSDLYIDLDALERTRHDLEHVADLLRDPVSRLADEAGAVTSISHLRSRLQDFGHEWDYGIGKLSEFSGTVGEALVHIRDAFTEVDQKLAATFDQADGR</sequence>
<organism evidence="1 2">
    <name type="scientific">Nocardioides acrostichi</name>
    <dbReference type="NCBI Taxonomy" id="2784339"/>
    <lineage>
        <taxon>Bacteria</taxon>
        <taxon>Bacillati</taxon>
        <taxon>Actinomycetota</taxon>
        <taxon>Actinomycetes</taxon>
        <taxon>Propionibacteriales</taxon>
        <taxon>Nocardioidaceae</taxon>
        <taxon>Nocardioides</taxon>
    </lineage>
</organism>
<evidence type="ECO:0000313" key="2">
    <source>
        <dbReference type="Proteomes" id="UP000656804"/>
    </source>
</evidence>
<name>A0A930Y6G1_9ACTN</name>
<keyword evidence="2" id="KW-1185">Reference proteome</keyword>
<dbReference type="RefSeq" id="WP_194502108.1">
    <property type="nucleotide sequence ID" value="NZ_JADIVZ010000001.1"/>
</dbReference>
<proteinExistence type="predicted"/>
<dbReference type="AlphaFoldDB" id="A0A930Y6G1"/>
<comment type="caution">
    <text evidence="1">The sequence shown here is derived from an EMBL/GenBank/DDBJ whole genome shotgun (WGS) entry which is preliminary data.</text>
</comment>
<evidence type="ECO:0000313" key="1">
    <source>
        <dbReference type="EMBL" id="MBF4160942.1"/>
    </source>
</evidence>
<reference evidence="1" key="1">
    <citation type="submission" date="2020-11" db="EMBL/GenBank/DDBJ databases">
        <title>Nocardioides sp. CBS4Y-1, whole genome shotgun sequence.</title>
        <authorList>
            <person name="Tuo L."/>
        </authorList>
    </citation>
    <scope>NUCLEOTIDE SEQUENCE</scope>
    <source>
        <strain evidence="1">CBS4Y-1</strain>
    </source>
</reference>
<protein>
    <submittedName>
        <fullName evidence="1">Uncharacterized protein</fullName>
    </submittedName>
</protein>
<dbReference type="EMBL" id="JADIVZ010000001">
    <property type="protein sequence ID" value="MBF4160942.1"/>
    <property type="molecule type" value="Genomic_DNA"/>
</dbReference>
<dbReference type="Proteomes" id="UP000656804">
    <property type="component" value="Unassembled WGS sequence"/>
</dbReference>
<accession>A0A930Y6G1</accession>